<keyword evidence="6 8" id="KW-1133">Transmembrane helix</keyword>
<feature type="transmembrane region" description="Helical" evidence="8">
    <location>
        <begin position="235"/>
        <end position="255"/>
    </location>
</feature>
<protein>
    <submittedName>
        <fullName evidence="9">Purine permease</fullName>
    </submittedName>
</protein>
<keyword evidence="4" id="KW-1003">Cell membrane</keyword>
<feature type="transmembrane region" description="Helical" evidence="8">
    <location>
        <begin position="347"/>
        <end position="371"/>
    </location>
</feature>
<dbReference type="GO" id="GO:0042907">
    <property type="term" value="F:xanthine transmembrane transporter activity"/>
    <property type="evidence" value="ECO:0007669"/>
    <property type="project" value="TreeGrafter"/>
</dbReference>
<dbReference type="PANTHER" id="PTHR42810:SF2">
    <property type="entry name" value="PURINE PERMEASE C1399.01C-RELATED"/>
    <property type="match status" value="1"/>
</dbReference>
<feature type="transmembrane region" description="Helical" evidence="8">
    <location>
        <begin position="407"/>
        <end position="431"/>
    </location>
</feature>
<keyword evidence="10" id="KW-1185">Reference proteome</keyword>
<evidence type="ECO:0000313" key="9">
    <source>
        <dbReference type="EMBL" id="MBR0576459.1"/>
    </source>
</evidence>
<feature type="transmembrane region" description="Helical" evidence="8">
    <location>
        <begin position="58"/>
        <end position="78"/>
    </location>
</feature>
<feature type="transmembrane region" description="Helical" evidence="8">
    <location>
        <begin position="135"/>
        <end position="156"/>
    </location>
</feature>
<dbReference type="InterPro" id="IPR017588">
    <property type="entry name" value="UacT-like"/>
</dbReference>
<dbReference type="InterPro" id="IPR006043">
    <property type="entry name" value="NCS2"/>
</dbReference>
<keyword evidence="7 8" id="KW-0472">Membrane</keyword>
<dbReference type="InterPro" id="IPR006042">
    <property type="entry name" value="Xan_ur_permease"/>
</dbReference>
<dbReference type="Proteomes" id="UP000675379">
    <property type="component" value="Unassembled WGS sequence"/>
</dbReference>
<evidence type="ECO:0000256" key="3">
    <source>
        <dbReference type="ARBA" id="ARBA00022448"/>
    </source>
</evidence>
<evidence type="ECO:0000256" key="2">
    <source>
        <dbReference type="ARBA" id="ARBA00008821"/>
    </source>
</evidence>
<evidence type="ECO:0000256" key="7">
    <source>
        <dbReference type="ARBA" id="ARBA00023136"/>
    </source>
</evidence>
<dbReference type="NCBIfam" id="NF037981">
    <property type="entry name" value="NCS2_1"/>
    <property type="match status" value="1"/>
</dbReference>
<comment type="similarity">
    <text evidence="2">Belongs to the nucleobase:cation symporter-2 (NCS2) (TC 2.A.40) family.</text>
</comment>
<reference evidence="9" key="1">
    <citation type="submission" date="2021-04" db="EMBL/GenBank/DDBJ databases">
        <title>Proteiniclasticum sedimins sp. nov., an obligate anaerobic bacterium isolated from anaerobic sludge.</title>
        <authorList>
            <person name="Liu J."/>
        </authorList>
    </citation>
    <scope>NUCLEOTIDE SEQUENCE</scope>
    <source>
        <strain evidence="9">BAD-10</strain>
    </source>
</reference>
<proteinExistence type="inferred from homology"/>
<evidence type="ECO:0000256" key="8">
    <source>
        <dbReference type="SAM" id="Phobius"/>
    </source>
</evidence>
<dbReference type="EMBL" id="JAGSCS010000011">
    <property type="protein sequence ID" value="MBR0576459.1"/>
    <property type="molecule type" value="Genomic_DNA"/>
</dbReference>
<feature type="transmembrane region" description="Helical" evidence="8">
    <location>
        <begin position="85"/>
        <end position="102"/>
    </location>
</feature>
<dbReference type="GO" id="GO:0005886">
    <property type="term" value="C:plasma membrane"/>
    <property type="evidence" value="ECO:0007669"/>
    <property type="project" value="UniProtKB-SubCell"/>
</dbReference>
<evidence type="ECO:0000256" key="4">
    <source>
        <dbReference type="ARBA" id="ARBA00022475"/>
    </source>
</evidence>
<comment type="subcellular location">
    <subcellularLocation>
        <location evidence="1">Cell membrane</location>
        <topology evidence="1">Multi-pass membrane protein</topology>
    </subcellularLocation>
</comment>
<evidence type="ECO:0000256" key="5">
    <source>
        <dbReference type="ARBA" id="ARBA00022692"/>
    </source>
</evidence>
<sequence length="451" mass="47717">MKKNEAGNTSLFDYEGKPSWAKSIPLGIQHVLAMIVGNVTPSIMVAAATGMTMDERTLLVQTGMFIAGIATFMQLFAIKQIGAKLPVIMGISFSYIPVLLAIGSEFGISAIFGAQLIGSLAAILMGFFIKPIRKYFPPIVAGTVVLTIGLSLYPIGVNYMAGGLGTPTYGSLLNWGVAFVVMATVLVCNNYGKGFFKLASILVGILVGYLVALPLGMVNFAPLASASWVAMPKPLYFGIEFYPTAAISMVVMYVVNSIQAVGDFSSTTVGGFNREVTDDELSGGIKSYGLSSVLASILGALPTATYSQNVGIVASTKVVARRVFAIAASIVIVAGLIPKFGAFMTTIPYAVLGGATISVFGMITMTGIKLITQEELSNRNMSIVGLSIALGMGITQVPAALINFPDWFMMVFGRSPVVIATLMALFLNVVIPKKSLAEEQKERENLDKEDV</sequence>
<feature type="transmembrane region" description="Helical" evidence="8">
    <location>
        <begin position="323"/>
        <end position="341"/>
    </location>
</feature>
<dbReference type="PROSITE" id="PS01116">
    <property type="entry name" value="XANTH_URACIL_PERMASE"/>
    <property type="match status" value="1"/>
</dbReference>
<dbReference type="NCBIfam" id="TIGR03173">
    <property type="entry name" value="pbuX"/>
    <property type="match status" value="1"/>
</dbReference>
<comment type="caution">
    <text evidence="9">The sequence shown here is derived from an EMBL/GenBank/DDBJ whole genome shotgun (WGS) entry which is preliminary data.</text>
</comment>
<name>A0A941CQW7_9CLOT</name>
<feature type="transmembrane region" description="Helical" evidence="8">
    <location>
        <begin position="31"/>
        <end position="52"/>
    </location>
</feature>
<feature type="transmembrane region" description="Helical" evidence="8">
    <location>
        <begin position="168"/>
        <end position="188"/>
    </location>
</feature>
<dbReference type="RefSeq" id="WP_211801420.1">
    <property type="nucleotide sequence ID" value="NZ_JAGSCS010000011.1"/>
</dbReference>
<keyword evidence="3" id="KW-0813">Transport</keyword>
<evidence type="ECO:0000256" key="6">
    <source>
        <dbReference type="ARBA" id="ARBA00022989"/>
    </source>
</evidence>
<dbReference type="NCBIfam" id="TIGR00801">
    <property type="entry name" value="ncs2"/>
    <property type="match status" value="1"/>
</dbReference>
<organism evidence="9 10">
    <name type="scientific">Proteiniclasticum sediminis</name>
    <dbReference type="NCBI Taxonomy" id="2804028"/>
    <lineage>
        <taxon>Bacteria</taxon>
        <taxon>Bacillati</taxon>
        <taxon>Bacillota</taxon>
        <taxon>Clostridia</taxon>
        <taxon>Eubacteriales</taxon>
        <taxon>Clostridiaceae</taxon>
        <taxon>Proteiniclasticum</taxon>
    </lineage>
</organism>
<feature type="transmembrane region" description="Helical" evidence="8">
    <location>
        <begin position="383"/>
        <end position="401"/>
    </location>
</feature>
<accession>A0A941CQW7</accession>
<feature type="transmembrane region" description="Helical" evidence="8">
    <location>
        <begin position="108"/>
        <end position="128"/>
    </location>
</feature>
<gene>
    <name evidence="9" type="ORF">KCG48_08915</name>
</gene>
<evidence type="ECO:0000313" key="10">
    <source>
        <dbReference type="Proteomes" id="UP000675379"/>
    </source>
</evidence>
<keyword evidence="5 8" id="KW-0812">Transmembrane</keyword>
<dbReference type="PANTHER" id="PTHR42810">
    <property type="entry name" value="PURINE PERMEASE C1399.01C-RELATED"/>
    <property type="match status" value="1"/>
</dbReference>
<feature type="transmembrane region" description="Helical" evidence="8">
    <location>
        <begin position="195"/>
        <end position="215"/>
    </location>
</feature>
<dbReference type="AlphaFoldDB" id="A0A941CQW7"/>
<evidence type="ECO:0000256" key="1">
    <source>
        <dbReference type="ARBA" id="ARBA00004651"/>
    </source>
</evidence>
<dbReference type="Pfam" id="PF00860">
    <property type="entry name" value="Xan_ur_permease"/>
    <property type="match status" value="1"/>
</dbReference>